<name>A0ABP8GQK7_9BURK</name>
<keyword evidence="4" id="KW-1185">Reference proteome</keyword>
<dbReference type="EMBL" id="BAABFO010000005">
    <property type="protein sequence ID" value="GAA4328172.1"/>
    <property type="molecule type" value="Genomic_DNA"/>
</dbReference>
<evidence type="ECO:0000313" key="3">
    <source>
        <dbReference type="EMBL" id="GAA4328172.1"/>
    </source>
</evidence>
<dbReference type="Proteomes" id="UP001501671">
    <property type="component" value="Unassembled WGS sequence"/>
</dbReference>
<organism evidence="3 4">
    <name type="scientific">Pigmentiphaga soli</name>
    <dbReference type="NCBI Taxonomy" id="1007095"/>
    <lineage>
        <taxon>Bacteria</taxon>
        <taxon>Pseudomonadati</taxon>
        <taxon>Pseudomonadota</taxon>
        <taxon>Betaproteobacteria</taxon>
        <taxon>Burkholderiales</taxon>
        <taxon>Alcaligenaceae</taxon>
        <taxon>Pigmentiphaga</taxon>
    </lineage>
</organism>
<dbReference type="SUPFAM" id="SSF89733">
    <property type="entry name" value="L-sulfolactate dehydrogenase-like"/>
    <property type="match status" value="1"/>
</dbReference>
<dbReference type="RefSeq" id="WP_345247658.1">
    <property type="nucleotide sequence ID" value="NZ_BAABFO010000005.1"/>
</dbReference>
<keyword evidence="2" id="KW-0560">Oxidoreductase</keyword>
<dbReference type="Gene3D" id="3.30.1370.60">
    <property type="entry name" value="Hypothetical oxidoreductase yiak, domain 2"/>
    <property type="match status" value="1"/>
</dbReference>
<dbReference type="InterPro" id="IPR036111">
    <property type="entry name" value="Mal/L-sulfo/L-lacto_DH-like_sf"/>
</dbReference>
<proteinExistence type="inferred from homology"/>
<protein>
    <submittedName>
        <fullName evidence="3">Ldh family oxidoreductase</fullName>
    </submittedName>
</protein>
<dbReference type="InterPro" id="IPR003767">
    <property type="entry name" value="Malate/L-lactate_DH-like"/>
</dbReference>
<dbReference type="InterPro" id="IPR043143">
    <property type="entry name" value="Mal/L-sulf/L-lact_DH-like_NADP"/>
</dbReference>
<dbReference type="PANTHER" id="PTHR11091">
    <property type="entry name" value="OXIDOREDUCTASE-RELATED"/>
    <property type="match status" value="1"/>
</dbReference>
<dbReference type="PANTHER" id="PTHR11091:SF0">
    <property type="entry name" value="MALATE DEHYDROGENASE"/>
    <property type="match status" value="1"/>
</dbReference>
<dbReference type="InterPro" id="IPR043144">
    <property type="entry name" value="Mal/L-sulf/L-lact_DH-like_ah"/>
</dbReference>
<evidence type="ECO:0000256" key="1">
    <source>
        <dbReference type="ARBA" id="ARBA00006056"/>
    </source>
</evidence>
<dbReference type="Gene3D" id="1.10.1530.10">
    <property type="match status" value="1"/>
</dbReference>
<sequence>MTASQHDIPRYDYAALLDYATGLAAAAGLPRDRAAVLAEVLLEADLMGHSTHGLAQLPGMLKNIEGGALNAGGEPVVVADHGASVVWDGNKLPGTWLLSRAIDEACTRAAEHPVVTYVIRRSANIASLGAYLRRATERGMVIWIMNSDPAMRTVAPAGSLDPQLAPDPLAFGYPTDGQPVLIDTSTSPIANGWIRRWAAEGRRLPEPWLQDAQGRLSDDPATLFGQPGGSMLPLGGLALGHKGFALGLIVEVLTAALSGTGRANPQEAAGGTPVFLQIINPDFFAGGGALVRETSWLAQACRASRPRSADAPVRMPGDTANALRARQLQDGVAPYPGIMPELSKWADKLHVNVPLSIS</sequence>
<dbReference type="Pfam" id="PF02615">
    <property type="entry name" value="Ldh_2"/>
    <property type="match status" value="1"/>
</dbReference>
<accession>A0ABP8GQK7</accession>
<comment type="caution">
    <text evidence="3">The sequence shown here is derived from an EMBL/GenBank/DDBJ whole genome shotgun (WGS) entry which is preliminary data.</text>
</comment>
<evidence type="ECO:0000256" key="2">
    <source>
        <dbReference type="ARBA" id="ARBA00023002"/>
    </source>
</evidence>
<reference evidence="4" key="1">
    <citation type="journal article" date="2019" name="Int. J. Syst. Evol. Microbiol.">
        <title>The Global Catalogue of Microorganisms (GCM) 10K type strain sequencing project: providing services to taxonomists for standard genome sequencing and annotation.</title>
        <authorList>
            <consortium name="The Broad Institute Genomics Platform"/>
            <consortium name="The Broad Institute Genome Sequencing Center for Infectious Disease"/>
            <person name="Wu L."/>
            <person name="Ma J."/>
        </authorList>
    </citation>
    <scope>NUCLEOTIDE SEQUENCE [LARGE SCALE GENOMIC DNA]</scope>
    <source>
        <strain evidence="4">JCM 17666</strain>
    </source>
</reference>
<evidence type="ECO:0000313" key="4">
    <source>
        <dbReference type="Proteomes" id="UP001501671"/>
    </source>
</evidence>
<comment type="similarity">
    <text evidence="1">Belongs to the LDH2/MDH2 oxidoreductase family.</text>
</comment>
<gene>
    <name evidence="3" type="ORF">GCM10023144_13700</name>
</gene>